<feature type="compositionally biased region" description="Low complexity" evidence="2">
    <location>
        <begin position="131"/>
        <end position="140"/>
    </location>
</feature>
<dbReference type="PATRIC" id="fig|265546.4.peg.1770"/>
<feature type="domain" description="SWIM-type" evidence="3">
    <location>
        <begin position="64"/>
        <end position="97"/>
    </location>
</feature>
<evidence type="ECO:0000256" key="1">
    <source>
        <dbReference type="PROSITE-ProRule" id="PRU00325"/>
    </source>
</evidence>
<dbReference type="GO" id="GO:0008270">
    <property type="term" value="F:zinc ion binding"/>
    <property type="evidence" value="ECO:0007669"/>
    <property type="project" value="UniProtKB-KW"/>
</dbReference>
<reference evidence="4 5" key="1">
    <citation type="submission" date="2015-01" db="EMBL/GenBank/DDBJ databases">
        <title>Genome sequence of Anoxybacillus ayderensis strain AB04.</title>
        <authorList>
            <person name="Belduz A.O."/>
            <person name="Canakci S."/>
            <person name="Chan K.-G."/>
            <person name="Kahar U.M."/>
            <person name="Yaakob A.S."/>
            <person name="Chan C.S."/>
            <person name="Goh K.M."/>
        </authorList>
    </citation>
    <scope>NUCLEOTIDE SEQUENCE [LARGE SCALE GENOMIC DNA]</scope>
    <source>
        <strain evidence="4 5">AB04</strain>
    </source>
</reference>
<feature type="region of interest" description="Disordered" evidence="2">
    <location>
        <begin position="117"/>
        <end position="149"/>
    </location>
</feature>
<protein>
    <recommendedName>
        <fullName evidence="3">SWIM-type domain-containing protein</fullName>
    </recommendedName>
</protein>
<dbReference type="AlphaFoldDB" id="A0A0D0HLK4"/>
<sequence length="551" mass="65666">MLQTMLPQELMTKAAQRVIKLLPYKKHSDMIKRAWHLYRTGHVYNVTIEDNVLKGKVTDKGHTYEPSFRLKQVAGSSCTCTAVGLCPHNVALFLYAYNQIDAVGNLIRTWKEPATKRKKAESNETQKDVQVKQQTVQQQKLNEKNRSNTSNNANIVDAWWQSFEEKYRRIPLYNITEEEHMRRLVQSFFPTFERPTSKASFLDHLYYVHAALFTFIKLVHIPQKSWGYFAIMQERHVEQFSSTVQQALTNLAKKPRTKSHEQLLYATIPYVRNVLSGELTYFRQILDVYEIIWTTVLTDETYRQEECTWAIEQLNKKQTVEEKIPFIGAASYVSFLLGNDQQAYQLIEPFPYLATGHIVRFMHMSFAKKQIQRGADWFHRLEQNVETYLYSLHISDREWFVQHVLSAYVQYRIATKNEQTERYEQLLQRLLPYSFYTYIDYLFDEQKWKELIELYMLEKTTVDMIHPLHLKAVEQADRSLVLPLYHQTIMYYIEQKNRSAYEQAIKHLRKLRAHYRALKQMPRWETYITKLAEQTKRLRAFQDLLRKGKFI</sequence>
<evidence type="ECO:0000259" key="3">
    <source>
        <dbReference type="PROSITE" id="PS50966"/>
    </source>
</evidence>
<name>A0A0D0HLK4_9BACL</name>
<keyword evidence="5" id="KW-1185">Reference proteome</keyword>
<feature type="compositionally biased region" description="Basic and acidic residues" evidence="2">
    <location>
        <begin position="117"/>
        <end position="130"/>
    </location>
</feature>
<keyword evidence="1" id="KW-0863">Zinc-finger</keyword>
<evidence type="ECO:0000313" key="5">
    <source>
        <dbReference type="Proteomes" id="UP000032047"/>
    </source>
</evidence>
<evidence type="ECO:0000313" key="4">
    <source>
        <dbReference type="EMBL" id="KIP21049.1"/>
    </source>
</evidence>
<keyword evidence="1" id="KW-0862">Zinc</keyword>
<dbReference type="PROSITE" id="PS50966">
    <property type="entry name" value="ZF_SWIM"/>
    <property type="match status" value="1"/>
</dbReference>
<comment type="caution">
    <text evidence="4">The sequence shown here is derived from an EMBL/GenBank/DDBJ whole genome shotgun (WGS) entry which is preliminary data.</text>
</comment>
<keyword evidence="1" id="KW-0479">Metal-binding</keyword>
<organism evidence="4 5">
    <name type="scientific">Anoxybacillus ayderensis</name>
    <dbReference type="NCBI Taxonomy" id="265546"/>
    <lineage>
        <taxon>Bacteria</taxon>
        <taxon>Bacillati</taxon>
        <taxon>Bacillota</taxon>
        <taxon>Bacilli</taxon>
        <taxon>Bacillales</taxon>
        <taxon>Anoxybacillaceae</taxon>
        <taxon>Anoxybacillus</taxon>
    </lineage>
</organism>
<evidence type="ECO:0000256" key="2">
    <source>
        <dbReference type="SAM" id="MobiDB-lite"/>
    </source>
</evidence>
<dbReference type="RefSeq" id="WP_042535294.1">
    <property type="nucleotide sequence ID" value="NZ_JXTG01000008.1"/>
</dbReference>
<dbReference type="EMBL" id="JXTG01000008">
    <property type="protein sequence ID" value="KIP21049.1"/>
    <property type="molecule type" value="Genomic_DNA"/>
</dbReference>
<dbReference type="Proteomes" id="UP000032047">
    <property type="component" value="Unassembled WGS sequence"/>
</dbReference>
<gene>
    <name evidence="4" type="ORF">JV16_01774</name>
</gene>
<accession>A0A0D0HLK4</accession>
<proteinExistence type="predicted"/>
<dbReference type="InterPro" id="IPR007527">
    <property type="entry name" value="Znf_SWIM"/>
</dbReference>